<keyword evidence="6" id="KW-0460">Magnesium</keyword>
<dbReference type="Gene3D" id="3.40.50.300">
    <property type="entry name" value="P-loop containing nucleotide triphosphate hydrolases"/>
    <property type="match status" value="1"/>
</dbReference>
<dbReference type="NCBIfam" id="TIGR00231">
    <property type="entry name" value="small_GTP"/>
    <property type="match status" value="1"/>
</dbReference>
<dbReference type="InterPro" id="IPR018948">
    <property type="entry name" value="GTP-bd_TrmE_N"/>
</dbReference>
<feature type="binding site" evidence="6">
    <location>
        <begin position="347"/>
        <end position="349"/>
    </location>
    <ligand>
        <name>GTP</name>
        <dbReference type="ChEBI" id="CHEBI:37565"/>
    </ligand>
</feature>
<protein>
    <recommendedName>
        <fullName evidence="6">tRNA modification GTPase MnmE</fullName>
        <ecNumber evidence="6">3.6.-.-</ecNumber>
    </recommendedName>
</protein>
<dbReference type="NCBIfam" id="TIGR00450">
    <property type="entry name" value="mnmE_trmE_thdF"/>
    <property type="match status" value="1"/>
</dbReference>
<evidence type="ECO:0000256" key="6">
    <source>
        <dbReference type="HAMAP-Rule" id="MF_00379"/>
    </source>
</evidence>
<dbReference type="InterPro" id="IPR027417">
    <property type="entry name" value="P-loop_NTPase"/>
</dbReference>
<dbReference type="PROSITE" id="PS51709">
    <property type="entry name" value="G_TRME"/>
    <property type="match status" value="1"/>
</dbReference>
<dbReference type="eggNOG" id="COG0486">
    <property type="taxonomic scope" value="Bacteria"/>
</dbReference>
<comment type="caution">
    <text evidence="9">The sequence shown here is derived from an EMBL/GenBank/DDBJ whole genome shotgun (WGS) entry which is preliminary data.</text>
</comment>
<gene>
    <name evidence="6" type="primary">mnmE</name>
    <name evidence="6" type="synonym">trmE</name>
    <name evidence="9" type="ORF">HJO_11632</name>
</gene>
<sequence>MSERDTICALASGAPPAAIAILRLSGPQVRMLAEQHLACGVPAPRHATLTDMTDADGALVDRGLAVFMPGPGSYTSEDTLELYLHGGAAVIAHALATLTAHAGVRIAEPGEYTRRAFEAGKLDLTEAEGVADIIEAETRAQKAQALRQLGGGLSETYATWRTELTGVLALVEVAIDFPDEGDAPDNTTAPILKKLDRVISEIKSALGDGGIGERIRDGFRVAIIGAPNAGKSTLLNRLARRDAAIVNSAAGTTRDVIEVRRVMGGHVVWIADTAGLRATDDEIEAEGVRRAEQAARDADLRLFLVDGAAPDTSALSTDYKTDTDLVVLNKSDIGSLPPGIVADHVISARSGDGVADLEQAIAAFVGRQAASVEAPVITRQRHRARLEDGLRSLETARDMLAEGVGAELAAEDVRMALRQLGSIIGTVGVEDVLGAVFSEFCIGK</sequence>
<accession>A0A059FML0</accession>
<dbReference type="Gene3D" id="1.20.120.430">
    <property type="entry name" value="tRNA modification GTPase MnmE domain 2"/>
    <property type="match status" value="1"/>
</dbReference>
<dbReference type="GO" id="GO:0002098">
    <property type="term" value="P:tRNA wobble uridine modification"/>
    <property type="evidence" value="ECO:0007669"/>
    <property type="project" value="TreeGrafter"/>
</dbReference>
<keyword evidence="5 6" id="KW-0342">GTP-binding</keyword>
<dbReference type="PANTHER" id="PTHR42714">
    <property type="entry name" value="TRNA MODIFICATION GTPASE GTPBP3"/>
    <property type="match status" value="1"/>
</dbReference>
<keyword evidence="6" id="KW-0479">Metal-binding</keyword>
<dbReference type="Pfam" id="PF01926">
    <property type="entry name" value="MMR_HSR1"/>
    <property type="match status" value="1"/>
</dbReference>
<dbReference type="InterPro" id="IPR031168">
    <property type="entry name" value="G_TrmE"/>
</dbReference>
<comment type="caution">
    <text evidence="6">Lacks conserved residue(s) required for the propagation of feature annotation.</text>
</comment>
<dbReference type="Proteomes" id="UP000025171">
    <property type="component" value="Unassembled WGS sequence"/>
</dbReference>
<feature type="binding site" evidence="6">
    <location>
        <position position="121"/>
    </location>
    <ligand>
        <name>(6S)-5-formyl-5,6,7,8-tetrahydrofolate</name>
        <dbReference type="ChEBI" id="CHEBI:57457"/>
    </ligand>
</feature>
<dbReference type="HAMAP" id="MF_00379">
    <property type="entry name" value="GTPase_MnmE"/>
    <property type="match status" value="1"/>
</dbReference>
<dbReference type="CDD" id="cd04164">
    <property type="entry name" value="trmE"/>
    <property type="match status" value="1"/>
</dbReference>
<comment type="cofactor">
    <cofactor evidence="6">
        <name>K(+)</name>
        <dbReference type="ChEBI" id="CHEBI:29103"/>
    </cofactor>
    <text evidence="6">Binds 1 potassium ion per subunit.</text>
</comment>
<dbReference type="RefSeq" id="WP_035617031.1">
    <property type="nucleotide sequence ID" value="NZ_ARYK01000005.1"/>
</dbReference>
<evidence type="ECO:0000256" key="5">
    <source>
        <dbReference type="ARBA" id="ARBA00023134"/>
    </source>
</evidence>
<comment type="subunit">
    <text evidence="6">Homodimer. Heterotetramer of two MnmE and two MnmG subunits.</text>
</comment>
<keyword evidence="4 6" id="KW-0630">Potassium</keyword>
<dbReference type="STRING" id="1280950.HJO_11632"/>
<feature type="binding site" evidence="6">
    <location>
        <position position="23"/>
    </location>
    <ligand>
        <name>(6S)-5-formyl-5,6,7,8-tetrahydrofolate</name>
        <dbReference type="ChEBI" id="CHEBI:57457"/>
    </ligand>
</feature>
<dbReference type="GO" id="GO:0030488">
    <property type="term" value="P:tRNA methylation"/>
    <property type="evidence" value="ECO:0007669"/>
    <property type="project" value="TreeGrafter"/>
</dbReference>
<dbReference type="InterPro" id="IPR027368">
    <property type="entry name" value="MnmE_dom2"/>
</dbReference>
<dbReference type="GO" id="GO:0046872">
    <property type="term" value="F:metal ion binding"/>
    <property type="evidence" value="ECO:0007669"/>
    <property type="project" value="UniProtKB-KW"/>
</dbReference>
<feature type="binding site" evidence="6">
    <location>
        <position position="253"/>
    </location>
    <ligand>
        <name>Mg(2+)</name>
        <dbReference type="ChEBI" id="CHEBI:18420"/>
    </ligand>
</feature>
<evidence type="ECO:0000259" key="8">
    <source>
        <dbReference type="PROSITE" id="PS51709"/>
    </source>
</evidence>
<dbReference type="PATRIC" id="fig|1280950.3.peg.2332"/>
<dbReference type="SUPFAM" id="SSF52540">
    <property type="entry name" value="P-loop containing nucleoside triphosphate hydrolases"/>
    <property type="match status" value="1"/>
</dbReference>
<dbReference type="InterPro" id="IPR006073">
    <property type="entry name" value="GTP-bd"/>
</dbReference>
<keyword evidence="2 6" id="KW-0819">tRNA processing</keyword>
<comment type="similarity">
    <text evidence="1 6 7">Belongs to the TRAFAC class TrmE-Era-EngA-EngB-Septin-like GTPase superfamily. TrmE GTPase family.</text>
</comment>
<reference evidence="9 10" key="1">
    <citation type="journal article" date="2014" name="Antonie Van Leeuwenhoek">
        <title>Hyphomonas beringensis sp. nov. and Hyphomonas chukchiensis sp. nov., isolated from surface seawater of the Bering Sea and Chukchi Sea.</title>
        <authorList>
            <person name="Li C."/>
            <person name="Lai Q."/>
            <person name="Li G."/>
            <person name="Dong C."/>
            <person name="Wang J."/>
            <person name="Liao Y."/>
            <person name="Shao Z."/>
        </authorList>
    </citation>
    <scope>NUCLEOTIDE SEQUENCE [LARGE SCALE GENOMIC DNA]</scope>
    <source>
        <strain evidence="9 10">MHS-2</strain>
    </source>
</reference>
<organism evidence="9 10">
    <name type="scientific">Hyphomonas johnsonii MHS-2</name>
    <dbReference type="NCBI Taxonomy" id="1280950"/>
    <lineage>
        <taxon>Bacteria</taxon>
        <taxon>Pseudomonadati</taxon>
        <taxon>Pseudomonadota</taxon>
        <taxon>Alphaproteobacteria</taxon>
        <taxon>Hyphomonadales</taxon>
        <taxon>Hyphomonadaceae</taxon>
        <taxon>Hyphomonas</taxon>
    </lineage>
</organism>
<keyword evidence="3 6" id="KW-0547">Nucleotide-binding</keyword>
<comment type="function">
    <text evidence="6">Exhibits a very high intrinsic GTPase hydrolysis rate. Involved in the addition of a carboxymethylaminomethyl (cmnm) group at the wobble position (U34) of certain tRNAs, forming tRNA-cmnm(5)s(2)U34.</text>
</comment>
<evidence type="ECO:0000256" key="3">
    <source>
        <dbReference type="ARBA" id="ARBA00022741"/>
    </source>
</evidence>
<dbReference type="AlphaFoldDB" id="A0A059FML0"/>
<name>A0A059FML0_9PROT</name>
<comment type="subcellular location">
    <subcellularLocation>
        <location evidence="6">Cytoplasm</location>
    </subcellularLocation>
</comment>
<evidence type="ECO:0000313" key="9">
    <source>
        <dbReference type="EMBL" id="KCZ91766.1"/>
    </source>
</evidence>
<keyword evidence="10" id="KW-1185">Reference proteome</keyword>
<evidence type="ECO:0000256" key="4">
    <source>
        <dbReference type="ARBA" id="ARBA00022958"/>
    </source>
</evidence>
<dbReference type="InterPro" id="IPR027266">
    <property type="entry name" value="TrmE/GcvT-like"/>
</dbReference>
<feature type="domain" description="TrmE-type G" evidence="8">
    <location>
        <begin position="218"/>
        <end position="366"/>
    </location>
</feature>
<feature type="binding site" evidence="6">
    <location>
        <begin position="272"/>
        <end position="275"/>
    </location>
    <ligand>
        <name>GTP</name>
        <dbReference type="ChEBI" id="CHEBI:37565"/>
    </ligand>
</feature>
<dbReference type="GO" id="GO:0005525">
    <property type="term" value="F:GTP binding"/>
    <property type="evidence" value="ECO:0007669"/>
    <property type="project" value="UniProtKB-UniRule"/>
</dbReference>
<dbReference type="GO" id="GO:0003924">
    <property type="term" value="F:GTPase activity"/>
    <property type="evidence" value="ECO:0007669"/>
    <property type="project" value="UniProtKB-UniRule"/>
</dbReference>
<feature type="binding site" evidence="6">
    <location>
        <begin position="228"/>
        <end position="233"/>
    </location>
    <ligand>
        <name>GTP</name>
        <dbReference type="ChEBI" id="CHEBI:37565"/>
    </ligand>
</feature>
<dbReference type="InterPro" id="IPR004520">
    <property type="entry name" value="GTPase_MnmE"/>
</dbReference>
<dbReference type="OrthoDB" id="9805918at2"/>
<dbReference type="InterPro" id="IPR005225">
    <property type="entry name" value="Small_GTP-bd"/>
</dbReference>
<dbReference type="SUPFAM" id="SSF116878">
    <property type="entry name" value="TrmE connector domain"/>
    <property type="match status" value="1"/>
</dbReference>
<dbReference type="Pfam" id="PF10396">
    <property type="entry name" value="TrmE_N"/>
    <property type="match status" value="1"/>
</dbReference>
<keyword evidence="6" id="KW-0378">Hydrolase</keyword>
<feature type="binding site" evidence="6">
    <location>
        <position position="232"/>
    </location>
    <ligand>
        <name>Mg(2+)</name>
        <dbReference type="ChEBI" id="CHEBI:18420"/>
    </ligand>
</feature>
<evidence type="ECO:0000256" key="2">
    <source>
        <dbReference type="ARBA" id="ARBA00022694"/>
    </source>
</evidence>
<evidence type="ECO:0000256" key="1">
    <source>
        <dbReference type="ARBA" id="ARBA00011043"/>
    </source>
</evidence>
<evidence type="ECO:0000313" key="10">
    <source>
        <dbReference type="Proteomes" id="UP000025171"/>
    </source>
</evidence>
<dbReference type="GO" id="GO:0005737">
    <property type="term" value="C:cytoplasm"/>
    <property type="evidence" value="ECO:0007669"/>
    <property type="project" value="UniProtKB-SubCell"/>
</dbReference>
<dbReference type="Gene3D" id="3.30.1360.120">
    <property type="entry name" value="Probable tRNA modification gtpase trme, domain 1"/>
    <property type="match status" value="1"/>
</dbReference>
<dbReference type="PANTHER" id="PTHR42714:SF2">
    <property type="entry name" value="TRNA MODIFICATION GTPASE GTPBP3, MITOCHONDRIAL"/>
    <property type="match status" value="1"/>
</dbReference>
<proteinExistence type="inferred from homology"/>
<keyword evidence="6" id="KW-0963">Cytoplasm</keyword>
<dbReference type="CDD" id="cd14858">
    <property type="entry name" value="TrmE_N"/>
    <property type="match status" value="1"/>
</dbReference>
<dbReference type="EMBL" id="ARYK01000005">
    <property type="protein sequence ID" value="KCZ91766.1"/>
    <property type="molecule type" value="Genomic_DNA"/>
</dbReference>
<dbReference type="NCBIfam" id="NF003661">
    <property type="entry name" value="PRK05291.1-3"/>
    <property type="match status" value="1"/>
</dbReference>
<dbReference type="EC" id="3.6.-.-" evidence="6"/>
<dbReference type="Pfam" id="PF12631">
    <property type="entry name" value="MnmE_helical"/>
    <property type="match status" value="1"/>
</dbReference>
<evidence type="ECO:0000256" key="7">
    <source>
        <dbReference type="RuleBase" id="RU003313"/>
    </source>
</evidence>
<dbReference type="InterPro" id="IPR025867">
    <property type="entry name" value="MnmE_helical"/>
</dbReference>
<feature type="binding site" evidence="6">
    <location>
        <position position="444"/>
    </location>
    <ligand>
        <name>(6S)-5-formyl-5,6,7,8-tetrahydrofolate</name>
        <dbReference type="ChEBI" id="CHEBI:57457"/>
    </ligand>
</feature>
<feature type="binding site" evidence="6">
    <location>
        <position position="81"/>
    </location>
    <ligand>
        <name>(6S)-5-formyl-5,6,7,8-tetrahydrofolate</name>
        <dbReference type="ChEBI" id="CHEBI:57457"/>
    </ligand>
</feature>